<keyword evidence="3" id="KW-1185">Reference proteome</keyword>
<dbReference type="EMBL" id="JAFJZO010000036">
    <property type="protein sequence ID" value="KAG5490223.1"/>
    <property type="molecule type" value="Genomic_DNA"/>
</dbReference>
<dbReference type="KEGG" id="phet:94286471"/>
<dbReference type="GeneID" id="94286471"/>
<sequence>MNAMNVAPETEGWGSSGATVERASLQSSLQQLHSTHASAPADAASCLEQLYEEVTRDVRAAQVRATALEEEVDSFLTRVANTHDAVTTDIEDGKDAVVEKVKAIRRARGD</sequence>
<reference evidence="2 3" key="1">
    <citation type="submission" date="2021-02" db="EMBL/GenBank/DDBJ databases">
        <title>Porcisia hertigi Genome sequencing and assembly.</title>
        <authorList>
            <person name="Almutairi H."/>
            <person name="Gatherer D."/>
        </authorList>
    </citation>
    <scope>NUCLEOTIDE SEQUENCE [LARGE SCALE GENOMIC DNA]</scope>
    <source>
        <strain evidence="2 3">C119</strain>
    </source>
</reference>
<gene>
    <name evidence="2" type="ORF">JKF63_00342</name>
</gene>
<evidence type="ECO:0000313" key="3">
    <source>
        <dbReference type="Proteomes" id="UP000674318"/>
    </source>
</evidence>
<comment type="caution">
    <text evidence="2">The sequence shown here is derived from an EMBL/GenBank/DDBJ whole genome shotgun (WGS) entry which is preliminary data.</text>
</comment>
<accession>A0A836L6S4</accession>
<protein>
    <submittedName>
        <fullName evidence="2">Uncharacterized protein</fullName>
    </submittedName>
</protein>
<name>A0A836L6S4_9TRYP</name>
<evidence type="ECO:0000256" key="1">
    <source>
        <dbReference type="SAM" id="MobiDB-lite"/>
    </source>
</evidence>
<evidence type="ECO:0000313" key="2">
    <source>
        <dbReference type="EMBL" id="KAG5490223.1"/>
    </source>
</evidence>
<dbReference type="AlphaFoldDB" id="A0A836L6S4"/>
<feature type="region of interest" description="Disordered" evidence="1">
    <location>
        <begin position="1"/>
        <end position="41"/>
    </location>
</feature>
<dbReference type="RefSeq" id="XP_067752551.1">
    <property type="nucleotide sequence ID" value="XM_067896394.1"/>
</dbReference>
<dbReference type="Proteomes" id="UP000674318">
    <property type="component" value="Unassembled WGS sequence"/>
</dbReference>
<dbReference type="OrthoDB" id="264227at2759"/>
<proteinExistence type="predicted"/>
<organism evidence="2 3">
    <name type="scientific">Porcisia hertigi</name>
    <dbReference type="NCBI Taxonomy" id="2761500"/>
    <lineage>
        <taxon>Eukaryota</taxon>
        <taxon>Discoba</taxon>
        <taxon>Euglenozoa</taxon>
        <taxon>Kinetoplastea</taxon>
        <taxon>Metakinetoplastina</taxon>
        <taxon>Trypanosomatida</taxon>
        <taxon>Trypanosomatidae</taxon>
        <taxon>Leishmaniinae</taxon>
        <taxon>Porcisia</taxon>
    </lineage>
</organism>